<dbReference type="AlphaFoldDB" id="A0A401GRJ0"/>
<gene>
    <name evidence="2" type="ORF">SCP_0700060</name>
</gene>
<sequence>MWHDGPRPSPELVWKPPRVSSLGEWIEAETKPKSTFASTVCGTPSFVTDSGWFSAALADDEPEVAENERVDTGDFNGLTLQDFLGLQRRSSIHGHATESSDRLTSAGSDVSRPGNATLNGTLLQDTMGRFPTSTSSMLRSPSHSSLDIEFIDWDRATSTVSLPGNATLDGTLFRGAMGRFPTSTSSMIRSPCHSSLDIDFIDWDRVTSAGSSVSRPAS</sequence>
<organism evidence="2 3">
    <name type="scientific">Sparassis crispa</name>
    <dbReference type="NCBI Taxonomy" id="139825"/>
    <lineage>
        <taxon>Eukaryota</taxon>
        <taxon>Fungi</taxon>
        <taxon>Dikarya</taxon>
        <taxon>Basidiomycota</taxon>
        <taxon>Agaricomycotina</taxon>
        <taxon>Agaricomycetes</taxon>
        <taxon>Polyporales</taxon>
        <taxon>Sparassidaceae</taxon>
        <taxon>Sparassis</taxon>
    </lineage>
</organism>
<name>A0A401GRJ0_9APHY</name>
<accession>A0A401GRJ0</accession>
<dbReference type="Proteomes" id="UP000287166">
    <property type="component" value="Unassembled WGS sequence"/>
</dbReference>
<dbReference type="InParanoid" id="A0A401GRJ0"/>
<proteinExistence type="predicted"/>
<keyword evidence="3" id="KW-1185">Reference proteome</keyword>
<reference evidence="2 3" key="1">
    <citation type="journal article" date="2018" name="Sci. Rep.">
        <title>Genome sequence of the cauliflower mushroom Sparassis crispa (Hanabiratake) and its association with beneficial usage.</title>
        <authorList>
            <person name="Kiyama R."/>
            <person name="Furutani Y."/>
            <person name="Kawaguchi K."/>
            <person name="Nakanishi T."/>
        </authorList>
    </citation>
    <scope>NUCLEOTIDE SEQUENCE [LARGE SCALE GENOMIC DNA]</scope>
</reference>
<evidence type="ECO:0000313" key="2">
    <source>
        <dbReference type="EMBL" id="GBE84826.1"/>
    </source>
</evidence>
<dbReference type="GeneID" id="38781743"/>
<feature type="region of interest" description="Disordered" evidence="1">
    <location>
        <begin position="94"/>
        <end position="126"/>
    </location>
</feature>
<dbReference type="RefSeq" id="XP_027615739.1">
    <property type="nucleotide sequence ID" value="XM_027759938.1"/>
</dbReference>
<comment type="caution">
    <text evidence="2">The sequence shown here is derived from an EMBL/GenBank/DDBJ whole genome shotgun (WGS) entry which is preliminary data.</text>
</comment>
<evidence type="ECO:0000313" key="3">
    <source>
        <dbReference type="Proteomes" id="UP000287166"/>
    </source>
</evidence>
<evidence type="ECO:0000256" key="1">
    <source>
        <dbReference type="SAM" id="MobiDB-lite"/>
    </source>
</evidence>
<feature type="compositionally biased region" description="Polar residues" evidence="1">
    <location>
        <begin position="102"/>
        <end position="124"/>
    </location>
</feature>
<protein>
    <submittedName>
        <fullName evidence="2">Uncharacterized protein</fullName>
    </submittedName>
</protein>
<dbReference type="EMBL" id="BFAD01000007">
    <property type="protein sequence ID" value="GBE84826.1"/>
    <property type="molecule type" value="Genomic_DNA"/>
</dbReference>